<dbReference type="PANTHER" id="PTHR11207">
    <property type="entry name" value="RIBONUCLEASE III"/>
    <property type="match status" value="1"/>
</dbReference>
<feature type="binding site" evidence="9">
    <location>
        <position position="122"/>
    </location>
    <ligand>
        <name>Mg(2+)</name>
        <dbReference type="ChEBI" id="CHEBI:18420"/>
    </ligand>
</feature>
<comment type="subcellular location">
    <subcellularLocation>
        <location evidence="9">Cytoplasm</location>
    </subcellularLocation>
</comment>
<comment type="subunit">
    <text evidence="9">Homodimer.</text>
</comment>
<dbReference type="GO" id="GO:0046872">
    <property type="term" value="F:metal ion binding"/>
    <property type="evidence" value="ECO:0007669"/>
    <property type="project" value="UniProtKB-KW"/>
</dbReference>
<evidence type="ECO:0000259" key="11">
    <source>
        <dbReference type="PROSITE" id="PS50142"/>
    </source>
</evidence>
<feature type="binding site" evidence="9">
    <location>
        <position position="47"/>
    </location>
    <ligand>
        <name>Mg(2+)</name>
        <dbReference type="ChEBI" id="CHEBI:18420"/>
    </ligand>
</feature>
<keyword evidence="6 9" id="KW-0255">Endonuclease</keyword>
<dbReference type="SMART" id="SM00535">
    <property type="entry name" value="RIBOc"/>
    <property type="match status" value="1"/>
</dbReference>
<dbReference type="PANTHER" id="PTHR11207:SF0">
    <property type="entry name" value="RIBONUCLEASE 3"/>
    <property type="match status" value="1"/>
</dbReference>
<dbReference type="NCBIfam" id="TIGR02191">
    <property type="entry name" value="RNaseIII"/>
    <property type="match status" value="1"/>
</dbReference>
<dbReference type="GO" id="GO:0005737">
    <property type="term" value="C:cytoplasm"/>
    <property type="evidence" value="ECO:0007669"/>
    <property type="project" value="UniProtKB-SubCell"/>
</dbReference>
<dbReference type="EC" id="3.1.26.3" evidence="9"/>
<dbReference type="GO" id="GO:0006364">
    <property type="term" value="P:rRNA processing"/>
    <property type="evidence" value="ECO:0007669"/>
    <property type="project" value="UniProtKB-UniRule"/>
</dbReference>
<dbReference type="Pfam" id="PF00035">
    <property type="entry name" value="dsrm"/>
    <property type="match status" value="1"/>
</dbReference>
<dbReference type="PROSITE" id="PS00517">
    <property type="entry name" value="RNASE_3_1"/>
    <property type="match status" value="1"/>
</dbReference>
<dbReference type="EMBL" id="MWBQ01000047">
    <property type="protein sequence ID" value="OQA59759.1"/>
    <property type="molecule type" value="Genomic_DNA"/>
</dbReference>
<keyword evidence="5 9" id="KW-0540">Nuclease</keyword>
<dbReference type="GO" id="GO:0019843">
    <property type="term" value="F:rRNA binding"/>
    <property type="evidence" value="ECO:0007669"/>
    <property type="project" value="UniProtKB-KW"/>
</dbReference>
<dbReference type="GO" id="GO:0010468">
    <property type="term" value="P:regulation of gene expression"/>
    <property type="evidence" value="ECO:0007669"/>
    <property type="project" value="TreeGrafter"/>
</dbReference>
<feature type="domain" description="RNase III" evidence="11">
    <location>
        <begin position="8"/>
        <end position="133"/>
    </location>
</feature>
<comment type="function">
    <text evidence="9">Digests double-stranded RNA. Involved in the processing of primary rRNA transcript to yield the immediate precursors to the large and small rRNAs (23S and 16S). Processes some mRNAs, and tRNAs when they are encoded in the rRNA operon. Processes pre-crRNA and tracrRNA of type II CRISPR loci if present in the organism.</text>
</comment>
<dbReference type="CDD" id="cd00593">
    <property type="entry name" value="RIBOc"/>
    <property type="match status" value="1"/>
</dbReference>
<feature type="active site" evidence="9">
    <location>
        <position position="51"/>
    </location>
</feature>
<dbReference type="InterPro" id="IPR011907">
    <property type="entry name" value="RNase_III"/>
</dbReference>
<dbReference type="Gene3D" id="3.30.160.20">
    <property type="match status" value="1"/>
</dbReference>
<evidence type="ECO:0000256" key="7">
    <source>
        <dbReference type="ARBA" id="ARBA00022801"/>
    </source>
</evidence>
<keyword evidence="9" id="KW-0963">Cytoplasm</keyword>
<evidence type="ECO:0000256" key="1">
    <source>
        <dbReference type="ARBA" id="ARBA00000109"/>
    </source>
</evidence>
<organism evidence="12">
    <name type="scientific">Candidatus Atribacter allofermentans</name>
    <dbReference type="NCBI Taxonomy" id="1852833"/>
    <lineage>
        <taxon>Bacteria</taxon>
        <taxon>Pseudomonadati</taxon>
        <taxon>Atribacterota</taxon>
        <taxon>Atribacteria</taxon>
        <taxon>Atribacterales</taxon>
        <taxon>Atribacteraceae</taxon>
        <taxon>Atribacter</taxon>
    </lineage>
</organism>
<dbReference type="SMART" id="SM00358">
    <property type="entry name" value="DSRM"/>
    <property type="match status" value="1"/>
</dbReference>
<keyword evidence="9" id="KW-0460">Magnesium</keyword>
<dbReference type="Gene3D" id="1.10.1520.10">
    <property type="entry name" value="Ribonuclease III domain"/>
    <property type="match status" value="1"/>
</dbReference>
<evidence type="ECO:0000256" key="3">
    <source>
        <dbReference type="ARBA" id="ARBA00022552"/>
    </source>
</evidence>
<dbReference type="AlphaFoldDB" id="A0A1V5SZ02"/>
<dbReference type="InterPro" id="IPR014720">
    <property type="entry name" value="dsRBD_dom"/>
</dbReference>
<name>A0A1V5SZ02_9BACT</name>
<dbReference type="GO" id="GO:0003725">
    <property type="term" value="F:double-stranded RNA binding"/>
    <property type="evidence" value="ECO:0007669"/>
    <property type="project" value="TreeGrafter"/>
</dbReference>
<feature type="active site" evidence="9">
    <location>
        <position position="122"/>
    </location>
</feature>
<evidence type="ECO:0000259" key="10">
    <source>
        <dbReference type="PROSITE" id="PS50137"/>
    </source>
</evidence>
<comment type="cofactor">
    <cofactor evidence="9">
        <name>Mg(2+)</name>
        <dbReference type="ChEBI" id="CHEBI:18420"/>
    </cofactor>
</comment>
<comment type="caution">
    <text evidence="12">The sequence shown here is derived from an EMBL/GenBank/DDBJ whole genome shotgun (WGS) entry which is preliminary data.</text>
</comment>
<dbReference type="CDD" id="cd10845">
    <property type="entry name" value="DSRM_RNAse_III_family"/>
    <property type="match status" value="1"/>
</dbReference>
<comment type="catalytic activity">
    <reaction evidence="1 9">
        <text>Endonucleolytic cleavage to 5'-phosphomonoester.</text>
        <dbReference type="EC" id="3.1.26.3"/>
    </reaction>
</comment>
<comment type="similarity">
    <text evidence="2">Belongs to the ribonuclease III family.</text>
</comment>
<sequence>MPFNEAELIELEHRIGYHFENRSLLKTALLHKSALEGKEGHCNDKFEWLGDAVVGFYIADYLFSQYEKPRSWLSAMKAKWASEESLAQVARNIHLERFILLGKGEERGRGREKNSIISSALEALVGAVYLDSKSFDTTKKVLDTIFSSEGGLELVFLSVNYKSLLQTWSLKEHETLPAYQVIEESLDRKIYRIAVLINEKEIAIGEGTNKKKAEQEAARKAWEKIIEEKYGFRDNPCF</sequence>
<evidence type="ECO:0000256" key="9">
    <source>
        <dbReference type="HAMAP-Rule" id="MF_00104"/>
    </source>
</evidence>
<dbReference type="InterPro" id="IPR036389">
    <property type="entry name" value="RNase_III_sf"/>
</dbReference>
<keyword evidence="8 9" id="KW-0694">RNA-binding</keyword>
<evidence type="ECO:0000256" key="5">
    <source>
        <dbReference type="ARBA" id="ARBA00022722"/>
    </source>
</evidence>
<dbReference type="InterPro" id="IPR000999">
    <property type="entry name" value="RNase_III_dom"/>
</dbReference>
<dbReference type="FunFam" id="1.10.1520.10:FF:000001">
    <property type="entry name" value="Ribonuclease 3"/>
    <property type="match status" value="1"/>
</dbReference>
<keyword evidence="4 9" id="KW-0507">mRNA processing</keyword>
<protein>
    <recommendedName>
        <fullName evidence="9">Ribonuclease 3</fullName>
        <ecNumber evidence="9">3.1.26.3</ecNumber>
    </recommendedName>
    <alternativeName>
        <fullName evidence="9">Ribonuclease III</fullName>
        <shortName evidence="9">RNase III</shortName>
    </alternativeName>
</protein>
<keyword evidence="7 9" id="KW-0378">Hydrolase</keyword>
<evidence type="ECO:0000313" key="12">
    <source>
        <dbReference type="EMBL" id="OQA59759.1"/>
    </source>
</evidence>
<keyword evidence="9" id="KW-0819">tRNA processing</keyword>
<dbReference type="SUPFAM" id="SSF54768">
    <property type="entry name" value="dsRNA-binding domain-like"/>
    <property type="match status" value="1"/>
</dbReference>
<dbReference type="PROSITE" id="PS50142">
    <property type="entry name" value="RNASE_3_2"/>
    <property type="match status" value="1"/>
</dbReference>
<evidence type="ECO:0000256" key="4">
    <source>
        <dbReference type="ARBA" id="ARBA00022664"/>
    </source>
</evidence>
<feature type="domain" description="DRBM" evidence="10">
    <location>
        <begin position="160"/>
        <end position="227"/>
    </location>
</feature>
<dbReference type="Pfam" id="PF14622">
    <property type="entry name" value="Ribonucleas_3_3"/>
    <property type="match status" value="1"/>
</dbReference>
<dbReference type="Proteomes" id="UP000485569">
    <property type="component" value="Unassembled WGS sequence"/>
</dbReference>
<dbReference type="PROSITE" id="PS50137">
    <property type="entry name" value="DS_RBD"/>
    <property type="match status" value="1"/>
</dbReference>
<proteinExistence type="inferred from homology"/>
<evidence type="ECO:0000256" key="8">
    <source>
        <dbReference type="ARBA" id="ARBA00022884"/>
    </source>
</evidence>
<dbReference type="SUPFAM" id="SSF69065">
    <property type="entry name" value="RNase III domain-like"/>
    <property type="match status" value="1"/>
</dbReference>
<keyword evidence="9" id="KW-0479">Metal-binding</keyword>
<evidence type="ECO:0000256" key="2">
    <source>
        <dbReference type="ARBA" id="ARBA00010183"/>
    </source>
</evidence>
<dbReference type="GO" id="GO:0008033">
    <property type="term" value="P:tRNA processing"/>
    <property type="evidence" value="ECO:0007669"/>
    <property type="project" value="UniProtKB-KW"/>
</dbReference>
<accession>A0A1V5SZ02</accession>
<gene>
    <name evidence="9 12" type="primary">rnc</name>
    <name evidence="12" type="ORF">BWY41_00788</name>
</gene>
<dbReference type="GO" id="GO:0006397">
    <property type="term" value="P:mRNA processing"/>
    <property type="evidence" value="ECO:0007669"/>
    <property type="project" value="UniProtKB-UniRule"/>
</dbReference>
<dbReference type="GO" id="GO:0004525">
    <property type="term" value="F:ribonuclease III activity"/>
    <property type="evidence" value="ECO:0007669"/>
    <property type="project" value="UniProtKB-UniRule"/>
</dbReference>
<reference evidence="12" key="1">
    <citation type="submission" date="2017-02" db="EMBL/GenBank/DDBJ databases">
        <title>Delving into the versatile metabolic prowess of the omnipresent phylum Bacteroidetes.</title>
        <authorList>
            <person name="Nobu M.K."/>
            <person name="Mei R."/>
            <person name="Narihiro T."/>
            <person name="Kuroda K."/>
            <person name="Liu W.-T."/>
        </authorList>
    </citation>
    <scope>NUCLEOTIDE SEQUENCE</scope>
    <source>
        <strain evidence="12">ADurb.Bin276</strain>
    </source>
</reference>
<keyword evidence="9" id="KW-0699">rRNA-binding</keyword>
<dbReference type="HAMAP" id="MF_00104">
    <property type="entry name" value="RNase_III"/>
    <property type="match status" value="1"/>
</dbReference>
<evidence type="ECO:0000256" key="6">
    <source>
        <dbReference type="ARBA" id="ARBA00022759"/>
    </source>
</evidence>
<feature type="binding site" evidence="9">
    <location>
        <position position="119"/>
    </location>
    <ligand>
        <name>Mg(2+)</name>
        <dbReference type="ChEBI" id="CHEBI:18420"/>
    </ligand>
</feature>
<keyword evidence="3 9" id="KW-0698">rRNA processing</keyword>